<dbReference type="Proteomes" id="UP000321534">
    <property type="component" value="Unassembled WGS sequence"/>
</dbReference>
<dbReference type="EMBL" id="BJYX01000001">
    <property type="protein sequence ID" value="GEO28497.1"/>
    <property type="molecule type" value="Genomic_DNA"/>
</dbReference>
<evidence type="ECO:0000313" key="3">
    <source>
        <dbReference type="Proteomes" id="UP000321534"/>
    </source>
</evidence>
<evidence type="ECO:0000256" key="1">
    <source>
        <dbReference type="ARBA" id="ARBA00023002"/>
    </source>
</evidence>
<dbReference type="PRINTS" id="PR00368">
    <property type="entry name" value="FADPNR"/>
</dbReference>
<dbReference type="PANTHER" id="PTHR43539">
    <property type="entry name" value="FLAVIN-BINDING MONOOXYGENASE-LIKE PROTEIN (AFU_ORTHOLOGUE AFUA_4G09220)"/>
    <property type="match status" value="1"/>
</dbReference>
<dbReference type="AlphaFoldDB" id="A0A512CWC0"/>
<dbReference type="GO" id="GO:0004497">
    <property type="term" value="F:monooxygenase activity"/>
    <property type="evidence" value="ECO:0007669"/>
    <property type="project" value="UniProtKB-KW"/>
</dbReference>
<dbReference type="InterPro" id="IPR036188">
    <property type="entry name" value="FAD/NAD-bd_sf"/>
</dbReference>
<dbReference type="PRINTS" id="PR00469">
    <property type="entry name" value="PNDRDTASEII"/>
</dbReference>
<keyword evidence="3" id="KW-1185">Reference proteome</keyword>
<name>A0A512CWC0_9MICO</name>
<organism evidence="2 3">
    <name type="scientific">Terrabacter aerolatus</name>
    <dbReference type="NCBI Taxonomy" id="422442"/>
    <lineage>
        <taxon>Bacteria</taxon>
        <taxon>Bacillati</taxon>
        <taxon>Actinomycetota</taxon>
        <taxon>Actinomycetes</taxon>
        <taxon>Micrococcales</taxon>
        <taxon>Intrasporangiaceae</taxon>
        <taxon>Terrabacter</taxon>
    </lineage>
</organism>
<dbReference type="SUPFAM" id="SSF51905">
    <property type="entry name" value="FAD/NAD(P)-binding domain"/>
    <property type="match status" value="2"/>
</dbReference>
<dbReference type="InterPro" id="IPR050982">
    <property type="entry name" value="Auxin_biosynth/cation_transpt"/>
</dbReference>
<keyword evidence="1" id="KW-0560">Oxidoreductase</keyword>
<evidence type="ECO:0000313" key="2">
    <source>
        <dbReference type="EMBL" id="GEO28497.1"/>
    </source>
</evidence>
<comment type="caution">
    <text evidence="2">The sequence shown here is derived from an EMBL/GenBank/DDBJ whole genome shotgun (WGS) entry which is preliminary data.</text>
</comment>
<reference evidence="2 3" key="1">
    <citation type="submission" date="2019-07" db="EMBL/GenBank/DDBJ databases">
        <title>Whole genome shotgun sequence of Terrabacter aerolatus NBRC 106305.</title>
        <authorList>
            <person name="Hosoyama A."/>
            <person name="Uohara A."/>
            <person name="Ohji S."/>
            <person name="Ichikawa N."/>
        </authorList>
    </citation>
    <scope>NUCLEOTIDE SEQUENCE [LARGE SCALE GENOMIC DNA]</scope>
    <source>
        <strain evidence="2 3">NBRC 106305</strain>
    </source>
</reference>
<dbReference type="Gene3D" id="3.50.50.60">
    <property type="entry name" value="FAD/NAD(P)-binding domain"/>
    <property type="match status" value="1"/>
</dbReference>
<dbReference type="PANTHER" id="PTHR43539:SF78">
    <property type="entry name" value="FLAVIN-CONTAINING MONOOXYGENASE"/>
    <property type="match status" value="1"/>
</dbReference>
<keyword evidence="2" id="KW-0503">Monooxygenase</keyword>
<dbReference type="GO" id="GO:0050660">
    <property type="term" value="F:flavin adenine dinucleotide binding"/>
    <property type="evidence" value="ECO:0007669"/>
    <property type="project" value="TreeGrafter"/>
</dbReference>
<sequence>MGGYVVPVTQRSVPVDAYIIGAGPGGLATAAALKARGLHGVVLERSTGVGTSWRGHYDRLHLHTPRELSGLPGFAIPKEMGRWVSRDDVVRYLELYAAHHRLDVRLGTEVARVDRSATGDAWTLTLSDGTTLTAPYAVVATGFNHTPREPDVPGLQNYSGDVILARDYRNGSTHAGKDVLVVGTGNTGTELAVDLVEHGAARVRLAVRTVPHILRRNTGPYAAQYTGIAVRHLPTSLVDRVAPVVERIQTPDLSARGLPRPSTGLLTRVERDNAIPVQDVGIIDAIRSGAVEPVVALREFDGDTVVLADGTRLQPDLVVLATGYSQGLEPLIGHLGVLDEKGRPVERGGRTARGAKGLWFTGYTNPISGMLRELSIDARKIALSMAMTKRREIKALRRRTAA</sequence>
<gene>
    <name evidence="2" type="ORF">TAE01_03070</name>
</gene>
<protein>
    <submittedName>
        <fullName evidence="2">Monooxygenase</fullName>
    </submittedName>
</protein>
<accession>A0A512CWC0</accession>
<dbReference type="GO" id="GO:0005829">
    <property type="term" value="C:cytosol"/>
    <property type="evidence" value="ECO:0007669"/>
    <property type="project" value="TreeGrafter"/>
</dbReference>
<proteinExistence type="predicted"/>
<dbReference type="Pfam" id="PF13738">
    <property type="entry name" value="Pyr_redox_3"/>
    <property type="match status" value="1"/>
</dbReference>